<evidence type="ECO:0000256" key="3">
    <source>
        <dbReference type="ARBA" id="ARBA00022833"/>
    </source>
</evidence>
<proteinExistence type="predicted"/>
<protein>
    <recommendedName>
        <fullName evidence="5">C2H2-type domain-containing protein</fullName>
    </recommendedName>
</protein>
<dbReference type="PROSITE" id="PS50157">
    <property type="entry name" value="ZINC_FINGER_C2H2_2"/>
    <property type="match status" value="1"/>
</dbReference>
<feature type="coiled-coil region" evidence="4">
    <location>
        <begin position="79"/>
        <end position="106"/>
    </location>
</feature>
<evidence type="ECO:0000259" key="5">
    <source>
        <dbReference type="PROSITE" id="PS50157"/>
    </source>
</evidence>
<keyword evidence="3" id="KW-0862">Zinc</keyword>
<organism evidence="6">
    <name type="scientific">viral metagenome</name>
    <dbReference type="NCBI Taxonomy" id="1070528"/>
    <lineage>
        <taxon>unclassified sequences</taxon>
        <taxon>metagenomes</taxon>
        <taxon>organismal metagenomes</taxon>
    </lineage>
</organism>
<dbReference type="GO" id="GO:0008270">
    <property type="term" value="F:zinc ion binding"/>
    <property type="evidence" value="ECO:0007669"/>
    <property type="project" value="UniProtKB-KW"/>
</dbReference>
<evidence type="ECO:0000256" key="2">
    <source>
        <dbReference type="ARBA" id="ARBA00022771"/>
    </source>
</evidence>
<dbReference type="SUPFAM" id="SSF57667">
    <property type="entry name" value="beta-beta-alpha zinc fingers"/>
    <property type="match status" value="1"/>
</dbReference>
<dbReference type="GO" id="GO:0003677">
    <property type="term" value="F:DNA binding"/>
    <property type="evidence" value="ECO:0007669"/>
    <property type="project" value="InterPro"/>
</dbReference>
<dbReference type="AlphaFoldDB" id="A0A6C0HWW0"/>
<accession>A0A6C0HWW0</accession>
<keyword evidence="2" id="KW-0863">Zinc-finger</keyword>
<dbReference type="Gene3D" id="3.30.160.60">
    <property type="entry name" value="Classic Zinc Finger"/>
    <property type="match status" value="1"/>
</dbReference>
<evidence type="ECO:0000256" key="4">
    <source>
        <dbReference type="SAM" id="Coils"/>
    </source>
</evidence>
<evidence type="ECO:0000256" key="1">
    <source>
        <dbReference type="ARBA" id="ARBA00022723"/>
    </source>
</evidence>
<keyword evidence="1" id="KW-0479">Metal-binding</keyword>
<sequence>MTIYECKGCNFTTLLRGNFTRHLTTEKHKSKEQTVQEATEIVTEVEEENDAVIKCDYCNKTFAYTQSMKRHMKDRCKKRDDVEMLKKQLEEAKQELKKKDKIHKQNLLYEKKLYEKKIKLNPVNMTINNTTNNTTNNTVNIQNNYILPYKDTDTSHLTTKDYAFCIKPDGVKRLIEKIHFNPMKPENQNLTITNLTDKYMMVYDGSHWKKVLKSELNKIYNQKESLLEEWVEQDPVLKEKFYEYIKTERKDVHLERIEAIKLMMYNQKPLAIV</sequence>
<dbReference type="InterPro" id="IPR003656">
    <property type="entry name" value="Znf_BED"/>
</dbReference>
<dbReference type="EMBL" id="MN740041">
    <property type="protein sequence ID" value="QHT85231.1"/>
    <property type="molecule type" value="Genomic_DNA"/>
</dbReference>
<reference evidence="6" key="1">
    <citation type="journal article" date="2020" name="Nature">
        <title>Giant virus diversity and host interactions through global metagenomics.</title>
        <authorList>
            <person name="Schulz F."/>
            <person name="Roux S."/>
            <person name="Paez-Espino D."/>
            <person name="Jungbluth S."/>
            <person name="Walsh D.A."/>
            <person name="Denef V.J."/>
            <person name="McMahon K.D."/>
            <person name="Konstantinidis K.T."/>
            <person name="Eloe-Fadrosh E.A."/>
            <person name="Kyrpides N.C."/>
            <person name="Woyke T."/>
        </authorList>
    </citation>
    <scope>NUCLEOTIDE SEQUENCE</scope>
    <source>
        <strain evidence="6">GVMAG-M-3300023184-17</strain>
    </source>
</reference>
<evidence type="ECO:0000313" key="6">
    <source>
        <dbReference type="EMBL" id="QHT85231.1"/>
    </source>
</evidence>
<dbReference type="InterPro" id="IPR013087">
    <property type="entry name" value="Znf_C2H2_type"/>
</dbReference>
<name>A0A6C0HWW0_9ZZZZ</name>
<keyword evidence="4" id="KW-0175">Coiled coil</keyword>
<dbReference type="InterPro" id="IPR036236">
    <property type="entry name" value="Znf_C2H2_sf"/>
</dbReference>
<dbReference type="Pfam" id="PF02892">
    <property type="entry name" value="zf-BED"/>
    <property type="match status" value="1"/>
</dbReference>
<feature type="domain" description="C2H2-type" evidence="5">
    <location>
        <begin position="53"/>
        <end position="80"/>
    </location>
</feature>
<dbReference type="SMART" id="SM00355">
    <property type="entry name" value="ZnF_C2H2"/>
    <property type="match status" value="2"/>
</dbReference>